<keyword evidence="3" id="KW-1185">Reference proteome</keyword>
<proteinExistence type="predicted"/>
<feature type="compositionally biased region" description="Basic and acidic residues" evidence="1">
    <location>
        <begin position="1"/>
        <end position="10"/>
    </location>
</feature>
<comment type="caution">
    <text evidence="2">The sequence shown here is derived from an EMBL/GenBank/DDBJ whole genome shotgun (WGS) entry which is preliminary data.</text>
</comment>
<evidence type="ECO:0000313" key="2">
    <source>
        <dbReference type="EMBL" id="MCD7465753.1"/>
    </source>
</evidence>
<feature type="region of interest" description="Disordered" evidence="1">
    <location>
        <begin position="1"/>
        <end position="40"/>
    </location>
</feature>
<evidence type="ECO:0000313" key="3">
    <source>
        <dbReference type="Proteomes" id="UP000823775"/>
    </source>
</evidence>
<accession>A0ABS8T475</accession>
<gene>
    <name evidence="2" type="ORF">HAX54_001851</name>
</gene>
<protein>
    <submittedName>
        <fullName evidence="2">Uncharacterized protein</fullName>
    </submittedName>
</protein>
<name>A0ABS8T475_DATST</name>
<dbReference type="EMBL" id="JACEIK010001076">
    <property type="protein sequence ID" value="MCD7465753.1"/>
    <property type="molecule type" value="Genomic_DNA"/>
</dbReference>
<sequence length="85" mass="9330">MNVNNEKENSSEGLASGVSEDEVPDKVTMEEPSCMHPSLTPGDVLIVKGLAQVAQGSKRKQWEVIAEEEHHAPYKASRTKQAKEI</sequence>
<reference evidence="2 3" key="1">
    <citation type="journal article" date="2021" name="BMC Genomics">
        <title>Datura genome reveals duplications of psychoactive alkaloid biosynthetic genes and high mutation rate following tissue culture.</title>
        <authorList>
            <person name="Rajewski A."/>
            <person name="Carter-House D."/>
            <person name="Stajich J."/>
            <person name="Litt A."/>
        </authorList>
    </citation>
    <scope>NUCLEOTIDE SEQUENCE [LARGE SCALE GENOMIC DNA]</scope>
    <source>
        <strain evidence="2">AR-01</strain>
    </source>
</reference>
<dbReference type="Proteomes" id="UP000823775">
    <property type="component" value="Unassembled WGS sequence"/>
</dbReference>
<evidence type="ECO:0000256" key="1">
    <source>
        <dbReference type="SAM" id="MobiDB-lite"/>
    </source>
</evidence>
<organism evidence="2 3">
    <name type="scientific">Datura stramonium</name>
    <name type="common">Jimsonweed</name>
    <name type="synonym">Common thornapple</name>
    <dbReference type="NCBI Taxonomy" id="4076"/>
    <lineage>
        <taxon>Eukaryota</taxon>
        <taxon>Viridiplantae</taxon>
        <taxon>Streptophyta</taxon>
        <taxon>Embryophyta</taxon>
        <taxon>Tracheophyta</taxon>
        <taxon>Spermatophyta</taxon>
        <taxon>Magnoliopsida</taxon>
        <taxon>eudicotyledons</taxon>
        <taxon>Gunneridae</taxon>
        <taxon>Pentapetalae</taxon>
        <taxon>asterids</taxon>
        <taxon>lamiids</taxon>
        <taxon>Solanales</taxon>
        <taxon>Solanaceae</taxon>
        <taxon>Solanoideae</taxon>
        <taxon>Datureae</taxon>
        <taxon>Datura</taxon>
    </lineage>
</organism>